<keyword evidence="2" id="KW-1185">Reference proteome</keyword>
<dbReference type="RefSeq" id="WP_017714225.1">
    <property type="nucleotide sequence ID" value="NZ_KB235941.1"/>
</dbReference>
<organism evidence="1 2">
    <name type="scientific">Prochlorothrix hollandica PCC 9006 = CALU 1027</name>
    <dbReference type="NCBI Taxonomy" id="317619"/>
    <lineage>
        <taxon>Bacteria</taxon>
        <taxon>Bacillati</taxon>
        <taxon>Cyanobacteriota</taxon>
        <taxon>Cyanophyceae</taxon>
        <taxon>Prochlorotrichales</taxon>
        <taxon>Prochlorotrichaceae</taxon>
        <taxon>Prochlorothrix</taxon>
    </lineage>
</organism>
<evidence type="ECO:0000313" key="1">
    <source>
        <dbReference type="EMBL" id="KKJ01485.1"/>
    </source>
</evidence>
<dbReference type="AlphaFoldDB" id="A0A0M2PZA4"/>
<sequence length="209" mass="22585">MVKSLDRATLKAELWEALTALGTSVALLPAAEPALKAPIDAHLQTLIHHNPTPQPLAAPGRSGLLGSWQLRYASQGTVVTRRLGPSQNSQGIPAVTLVKIWQVLTEDADGTVRAENGARLRLPLLGEGQLRAAGTWAIAANGTEAQVSFGALGLRSTQFLGQSGWQLPELWVPVLPLLRRSALWRLVYVDEDTYIGEGATGNRFLFRRI</sequence>
<protein>
    <recommendedName>
        <fullName evidence="3">PAP fibrillin</fullName>
    </recommendedName>
</protein>
<name>A0A0M2PZA4_PROHO</name>
<evidence type="ECO:0008006" key="3">
    <source>
        <dbReference type="Google" id="ProtNLM"/>
    </source>
</evidence>
<dbReference type="EMBL" id="AJTX02000002">
    <property type="protein sequence ID" value="KKJ01485.1"/>
    <property type="molecule type" value="Genomic_DNA"/>
</dbReference>
<proteinExistence type="predicted"/>
<dbReference type="OrthoDB" id="458736at2"/>
<dbReference type="Proteomes" id="UP000034681">
    <property type="component" value="Unassembled WGS sequence"/>
</dbReference>
<reference evidence="1" key="1">
    <citation type="submission" date="2012-04" db="EMBL/GenBank/DDBJ databases">
        <authorList>
            <person name="Borisov I.G."/>
            <person name="Ivanikova N.V."/>
            <person name="Pinevich A.V."/>
        </authorList>
    </citation>
    <scope>NUCLEOTIDE SEQUENCE</scope>
    <source>
        <strain evidence="1">CALU 1027</strain>
    </source>
</reference>
<dbReference type="eggNOG" id="ENOG5032RA1">
    <property type="taxonomic scope" value="Bacteria"/>
</dbReference>
<accession>A0A0M2PZA4</accession>
<evidence type="ECO:0000313" key="2">
    <source>
        <dbReference type="Proteomes" id="UP000034681"/>
    </source>
</evidence>
<gene>
    <name evidence="1" type="ORF">PROH_03995</name>
</gene>
<comment type="caution">
    <text evidence="1">The sequence shown here is derived from an EMBL/GenBank/DDBJ whole genome shotgun (WGS) entry which is preliminary data.</text>
</comment>